<organism evidence="1">
    <name type="scientific">Candidatus Moduliflexus flocculans</name>
    <dbReference type="NCBI Taxonomy" id="1499966"/>
    <lineage>
        <taxon>Bacteria</taxon>
        <taxon>Candidatus Moduliflexota</taxon>
        <taxon>Candidatus Moduliflexia</taxon>
        <taxon>Candidatus Moduliflexales</taxon>
        <taxon>Candidatus Moduliflexaceae</taxon>
    </lineage>
</organism>
<keyword evidence="2" id="KW-1185">Reference proteome</keyword>
<dbReference type="Proteomes" id="UP000030700">
    <property type="component" value="Unassembled WGS sequence"/>
</dbReference>
<sequence length="535" mass="62845">MQYVRDIMQPFVHELDISDEDQIVEHFQNIPDITEYILQSAQYPFAALLEVLGTLTKALENGHIDLSKRRDYERAKAKIDSVVSTRVDYVNSIIDSLLGNESFEEHDFSLEESATSEILFHIDLMKDVAQAPEINPEDYKNALKKYIKTLKFRFNKGLEIHKRLYNLSFEVIAERFNEFPKQQLDEYRNFLEDALAMTRSHVPVKPAQIYQLKETLFKILEAMGVRILQSHQGNERAGYDVLLKRIEELLSGLELDFGQKIVDRFHDMLPEYIADHWHFYVIKHNRKVVGLLLDNIEDATLLVELYKVFINLSSAEATQHQRKQELAKRVTLKDIAEMNYVVKDEENALQIQMETFKSLDISEQARELIKLSIYGLCEYISKFSVEELEKYPVGILKSTEKMLKDLKQHRLRESDQQNIRNFSEYKRAVELVEEAMFTYDSTKEKHNFVDIYKENDYLVNGVTFCAFNDIILRLIQNIMEAYFVVDSENEKVSDGRLQELKVTITERYKTEWIRQNKLRQESDLLAMEELAEEIA</sequence>
<dbReference type="EMBL" id="DF820457">
    <property type="protein sequence ID" value="GAK51285.1"/>
    <property type="molecule type" value="Genomic_DNA"/>
</dbReference>
<reference evidence="1" key="1">
    <citation type="journal article" date="2015" name="PeerJ">
        <title>First genomic representation of candidate bacterial phylum KSB3 points to enhanced environmental sensing as a trigger of wastewater bulking.</title>
        <authorList>
            <person name="Sekiguchi Y."/>
            <person name="Ohashi A."/>
            <person name="Parks D.H."/>
            <person name="Yamauchi T."/>
            <person name="Tyson G.W."/>
            <person name="Hugenholtz P."/>
        </authorList>
    </citation>
    <scope>NUCLEOTIDE SEQUENCE [LARGE SCALE GENOMIC DNA]</scope>
</reference>
<evidence type="ECO:0000313" key="2">
    <source>
        <dbReference type="Proteomes" id="UP000030700"/>
    </source>
</evidence>
<gene>
    <name evidence="1" type="ORF">U14_02528</name>
</gene>
<protein>
    <submittedName>
        <fullName evidence="1">Uncharacterized protein</fullName>
    </submittedName>
</protein>
<accession>A0A081BLL9</accession>
<dbReference type="AlphaFoldDB" id="A0A081BLL9"/>
<proteinExistence type="predicted"/>
<evidence type="ECO:0000313" key="1">
    <source>
        <dbReference type="EMBL" id="GAK51285.1"/>
    </source>
</evidence>
<name>A0A081BLL9_9BACT</name>
<dbReference type="HOGENOM" id="CLU_508699_0_0_0"/>